<dbReference type="InterPro" id="IPR001138">
    <property type="entry name" value="Zn2Cys6_DnaBD"/>
</dbReference>
<dbReference type="GO" id="GO:0008270">
    <property type="term" value="F:zinc ion binding"/>
    <property type="evidence" value="ECO:0007669"/>
    <property type="project" value="InterPro"/>
</dbReference>
<sequence>MGETRPRQRKFAPRSRQGCLTCRARRKRCDGQRPECQNCTRLNMKCEWQAQRRIVPESSTSPPPSESSATDDAADAMIGPLRPSINPWDALPGNDSAQKKHILNYYIEAFVPSVSVATTPSSFYTSLYVPMAFQSEGMLDAIIAISSAQLARRTVDAEKAHQLRRLSSKHQGKCHAFIRDRLSPSGEPLQDSYQVTGMTLLLVGLEALNGARGTTWLSQLACVRKILGSLCQEQNVVDCWEVDSLRRHFTYHNAMASVMCKVSRDGPQASLERELSPLCGSGMPLTIDPLMGISYYLCALISRIQYVTAPNPAFPHISEAAFHAIERDIQQWTYESPISSPNIDLPIALDLIALAESYRLAALIQLYRSSDTHKHLVPACASRAMQFISRIPAGSPAESSLLYPIFLAGAELDSEADIAKCIRRLNEIQQKNRYENVGMVQQVLQEVWRPVLNGEPKRVWEDVLSEWGWSFTLG</sequence>
<dbReference type="InterPro" id="IPR036864">
    <property type="entry name" value="Zn2-C6_fun-type_DNA-bd_sf"/>
</dbReference>
<gene>
    <name evidence="4" type="ORF">BS50DRAFT_480460</name>
</gene>
<name>A0A2T2PAM5_CORCC</name>
<dbReference type="Gene3D" id="4.10.240.10">
    <property type="entry name" value="Zn(2)-C6 fungal-type DNA-binding domain"/>
    <property type="match status" value="1"/>
</dbReference>
<dbReference type="OrthoDB" id="3509362at2759"/>
<dbReference type="GO" id="GO:0045944">
    <property type="term" value="P:positive regulation of transcription by RNA polymerase II"/>
    <property type="evidence" value="ECO:0007669"/>
    <property type="project" value="TreeGrafter"/>
</dbReference>
<dbReference type="PANTHER" id="PTHR37534">
    <property type="entry name" value="TRANSCRIPTIONAL ACTIVATOR PROTEIN UGA3"/>
    <property type="match status" value="1"/>
</dbReference>
<dbReference type="Pfam" id="PF00172">
    <property type="entry name" value="Zn_clus"/>
    <property type="match status" value="1"/>
</dbReference>
<comment type="subcellular location">
    <subcellularLocation>
        <location evidence="1">Nucleus</location>
    </subcellularLocation>
</comment>
<evidence type="ECO:0000259" key="3">
    <source>
        <dbReference type="PROSITE" id="PS50048"/>
    </source>
</evidence>
<dbReference type="GO" id="GO:0005634">
    <property type="term" value="C:nucleus"/>
    <property type="evidence" value="ECO:0007669"/>
    <property type="project" value="UniProtKB-SubCell"/>
</dbReference>
<dbReference type="STRING" id="1448308.A0A2T2PAM5"/>
<protein>
    <submittedName>
        <fullName evidence="4">Putative Zn(II)2Cys6 transcription factor-like protein</fullName>
    </submittedName>
</protein>
<dbReference type="PROSITE" id="PS50048">
    <property type="entry name" value="ZN2_CY6_FUNGAL_2"/>
    <property type="match status" value="1"/>
</dbReference>
<proteinExistence type="predicted"/>
<reference evidence="4 5" key="1">
    <citation type="journal article" date="2018" name="Front. Microbiol.">
        <title>Genome-Wide Analysis of Corynespora cassiicola Leaf Fall Disease Putative Effectors.</title>
        <authorList>
            <person name="Lopez D."/>
            <person name="Ribeiro S."/>
            <person name="Label P."/>
            <person name="Fumanal B."/>
            <person name="Venisse J.S."/>
            <person name="Kohler A."/>
            <person name="de Oliveira R.R."/>
            <person name="Labutti K."/>
            <person name="Lipzen A."/>
            <person name="Lail K."/>
            <person name="Bauer D."/>
            <person name="Ohm R.A."/>
            <person name="Barry K.W."/>
            <person name="Spatafora J."/>
            <person name="Grigoriev I.V."/>
            <person name="Martin F.M."/>
            <person name="Pujade-Renaud V."/>
        </authorList>
    </citation>
    <scope>NUCLEOTIDE SEQUENCE [LARGE SCALE GENOMIC DNA]</scope>
    <source>
        <strain evidence="4 5">Philippines</strain>
    </source>
</reference>
<keyword evidence="5" id="KW-1185">Reference proteome</keyword>
<dbReference type="InterPro" id="IPR021858">
    <property type="entry name" value="Fun_TF"/>
</dbReference>
<dbReference type="SMART" id="SM00066">
    <property type="entry name" value="GAL4"/>
    <property type="match status" value="1"/>
</dbReference>
<keyword evidence="2" id="KW-0539">Nucleus</keyword>
<evidence type="ECO:0000313" key="4">
    <source>
        <dbReference type="EMBL" id="PSN74695.1"/>
    </source>
</evidence>
<organism evidence="4 5">
    <name type="scientific">Corynespora cassiicola Philippines</name>
    <dbReference type="NCBI Taxonomy" id="1448308"/>
    <lineage>
        <taxon>Eukaryota</taxon>
        <taxon>Fungi</taxon>
        <taxon>Dikarya</taxon>
        <taxon>Ascomycota</taxon>
        <taxon>Pezizomycotina</taxon>
        <taxon>Dothideomycetes</taxon>
        <taxon>Pleosporomycetidae</taxon>
        <taxon>Pleosporales</taxon>
        <taxon>Corynesporascaceae</taxon>
        <taxon>Corynespora</taxon>
    </lineage>
</organism>
<dbReference type="SUPFAM" id="SSF57701">
    <property type="entry name" value="Zn2/Cys6 DNA-binding domain"/>
    <property type="match status" value="1"/>
</dbReference>
<dbReference type="CDD" id="cd00067">
    <property type="entry name" value="GAL4"/>
    <property type="match status" value="1"/>
</dbReference>
<dbReference type="Proteomes" id="UP000240883">
    <property type="component" value="Unassembled WGS sequence"/>
</dbReference>
<dbReference type="PANTHER" id="PTHR37534:SF7">
    <property type="entry name" value="TRANSCRIPTIONAL ACTIVATOR PROTEIN UGA3"/>
    <property type="match status" value="1"/>
</dbReference>
<dbReference type="Pfam" id="PF11951">
    <property type="entry name" value="Fungal_trans_2"/>
    <property type="match status" value="1"/>
</dbReference>
<accession>A0A2T2PAM5</accession>
<feature type="domain" description="Zn(2)-C6 fungal-type" evidence="3">
    <location>
        <begin position="18"/>
        <end position="48"/>
    </location>
</feature>
<dbReference type="PROSITE" id="PS00463">
    <property type="entry name" value="ZN2_CY6_FUNGAL_1"/>
    <property type="match status" value="1"/>
</dbReference>
<evidence type="ECO:0000256" key="1">
    <source>
        <dbReference type="ARBA" id="ARBA00004123"/>
    </source>
</evidence>
<dbReference type="GO" id="GO:0000976">
    <property type="term" value="F:transcription cis-regulatory region binding"/>
    <property type="evidence" value="ECO:0007669"/>
    <property type="project" value="TreeGrafter"/>
</dbReference>
<dbReference type="AlphaFoldDB" id="A0A2T2PAM5"/>
<evidence type="ECO:0000256" key="2">
    <source>
        <dbReference type="ARBA" id="ARBA00023242"/>
    </source>
</evidence>
<dbReference type="GO" id="GO:0000981">
    <property type="term" value="F:DNA-binding transcription factor activity, RNA polymerase II-specific"/>
    <property type="evidence" value="ECO:0007669"/>
    <property type="project" value="InterPro"/>
</dbReference>
<dbReference type="EMBL" id="KZ678128">
    <property type="protein sequence ID" value="PSN74695.1"/>
    <property type="molecule type" value="Genomic_DNA"/>
</dbReference>
<evidence type="ECO:0000313" key="5">
    <source>
        <dbReference type="Proteomes" id="UP000240883"/>
    </source>
</evidence>